<comment type="caution">
    <text evidence="1">The sequence shown here is derived from an EMBL/GenBank/DDBJ whole genome shotgun (WGS) entry which is preliminary data.</text>
</comment>
<organism evidence="1 2">
    <name type="scientific">Effrenium voratum</name>
    <dbReference type="NCBI Taxonomy" id="2562239"/>
    <lineage>
        <taxon>Eukaryota</taxon>
        <taxon>Sar</taxon>
        <taxon>Alveolata</taxon>
        <taxon>Dinophyceae</taxon>
        <taxon>Suessiales</taxon>
        <taxon>Symbiodiniaceae</taxon>
        <taxon>Effrenium</taxon>
    </lineage>
</organism>
<feature type="non-terminal residue" evidence="1">
    <location>
        <position position="1"/>
    </location>
</feature>
<sequence>DRSSCALSLQESRSNASLTHCELLEAGVPLRGYLQNAGSLCFDFRIISLSDVAVSVSPLADCDLQVKATTSGNTTLLHQHLPLRFVSQVLRQVRAGLLMLEVATTQSACQFDIRAQIADRAPDQLGLSQGESTALTLDAPVFASASSAGFFSFASHMEVAHATERQYLEVTVVALAGEVLVDCSYLVIPTSHSTQHKRDFLKEAMKAMQRARADLSKGSSQIYVCHGLREACGEARNCQLILRIQSSHPGRKSDFVVTAVDRRKTALLLPGIATSNCLGQACREASTSHRFQVFMNNPSTRATLRLSCQGPKRQQVCSQVFLSADARQEAPANLADRAYLPQRGSRDGVIEMEVKAEDKASLGRCKVPCVLQVLVEFRSGEFAFADYQLEMTFKDQFSLVLDGGMPLQFVAQPGKPEYFLFDARQTALSTLELDVPLDELDPEGNLVNMYILDCASQHKDSAARPSKEHFSHRGALNSRWQLMATVANTAEQEGTDKGLACPGTSIAVISHRVHPVSLAIRGYGWHPGTPLLYSEPLEGFVDGRFSVSYEVHAEEDAQESSPLIWRSALGMSACRLPLCPRQGTGYDLQEGFARFKMPLKPNRWIQVSSRDGNYARFMILVQGVSDLAWLDADKGRQLRVEQRERSMSLVGHFLLVCP</sequence>
<name>A0AA36N167_9DINO</name>
<accession>A0AA36N167</accession>
<protein>
    <submittedName>
        <fullName evidence="1">Uncharacterized protein</fullName>
    </submittedName>
</protein>
<dbReference type="AlphaFoldDB" id="A0AA36N167"/>
<proteinExistence type="predicted"/>
<dbReference type="EMBL" id="CAUJNA010002155">
    <property type="protein sequence ID" value="CAJ1390831.1"/>
    <property type="molecule type" value="Genomic_DNA"/>
</dbReference>
<dbReference type="Proteomes" id="UP001178507">
    <property type="component" value="Unassembled WGS sequence"/>
</dbReference>
<keyword evidence="2" id="KW-1185">Reference proteome</keyword>
<gene>
    <name evidence="1" type="ORF">EVOR1521_LOCUS16142</name>
</gene>
<reference evidence="1" key="1">
    <citation type="submission" date="2023-08" db="EMBL/GenBank/DDBJ databases">
        <authorList>
            <person name="Chen Y."/>
            <person name="Shah S."/>
            <person name="Dougan E. K."/>
            <person name="Thang M."/>
            <person name="Chan C."/>
        </authorList>
    </citation>
    <scope>NUCLEOTIDE SEQUENCE</scope>
</reference>
<evidence type="ECO:0000313" key="1">
    <source>
        <dbReference type="EMBL" id="CAJ1390831.1"/>
    </source>
</evidence>
<evidence type="ECO:0000313" key="2">
    <source>
        <dbReference type="Proteomes" id="UP001178507"/>
    </source>
</evidence>